<sequence>METGPPQAPPGLIAAYLGQILGIALLIGKTFGGASFVDVLVEDFSAVHDLWQEGLEPISFLFFALAAFGAVTGAKKAAR</sequence>
<keyword evidence="3" id="KW-1185">Reference proteome</keyword>
<evidence type="ECO:0000313" key="3">
    <source>
        <dbReference type="Proteomes" id="UP001589718"/>
    </source>
</evidence>
<feature type="transmembrane region" description="Helical" evidence="1">
    <location>
        <begin position="57"/>
        <end position="74"/>
    </location>
</feature>
<accession>A0ABV5PG13</accession>
<proteinExistence type="predicted"/>
<keyword evidence="1" id="KW-1133">Transmembrane helix</keyword>
<dbReference type="EMBL" id="JBHMCR010000009">
    <property type="protein sequence ID" value="MFB9522154.1"/>
    <property type="molecule type" value="Genomic_DNA"/>
</dbReference>
<evidence type="ECO:0000313" key="2">
    <source>
        <dbReference type="EMBL" id="MFB9522154.1"/>
    </source>
</evidence>
<gene>
    <name evidence="2" type="ORF">ACFFTU_19595</name>
</gene>
<feature type="transmembrane region" description="Helical" evidence="1">
    <location>
        <begin position="12"/>
        <end position="37"/>
    </location>
</feature>
<name>A0ABV5PG13_STRCM</name>
<keyword evidence="1" id="KW-0472">Membrane</keyword>
<dbReference type="RefSeq" id="WP_345228898.1">
    <property type="nucleotide sequence ID" value="NZ_BAAAXE010000015.1"/>
</dbReference>
<comment type="caution">
    <text evidence="2">The sequence shown here is derived from an EMBL/GenBank/DDBJ whole genome shotgun (WGS) entry which is preliminary data.</text>
</comment>
<organism evidence="2 3">
    <name type="scientific">Streptomyces cremeus</name>
    <dbReference type="NCBI Taxonomy" id="66881"/>
    <lineage>
        <taxon>Bacteria</taxon>
        <taxon>Bacillati</taxon>
        <taxon>Actinomycetota</taxon>
        <taxon>Actinomycetes</taxon>
        <taxon>Kitasatosporales</taxon>
        <taxon>Streptomycetaceae</taxon>
        <taxon>Streptomyces</taxon>
    </lineage>
</organism>
<protein>
    <submittedName>
        <fullName evidence="2">Uncharacterized protein</fullName>
    </submittedName>
</protein>
<keyword evidence="1" id="KW-0812">Transmembrane</keyword>
<evidence type="ECO:0000256" key="1">
    <source>
        <dbReference type="SAM" id="Phobius"/>
    </source>
</evidence>
<dbReference type="Proteomes" id="UP001589718">
    <property type="component" value="Unassembled WGS sequence"/>
</dbReference>
<reference evidence="2 3" key="1">
    <citation type="submission" date="2024-09" db="EMBL/GenBank/DDBJ databases">
        <authorList>
            <person name="Sun Q."/>
            <person name="Mori K."/>
        </authorList>
    </citation>
    <scope>NUCLEOTIDE SEQUENCE [LARGE SCALE GENOMIC DNA]</scope>
    <source>
        <strain evidence="2 3">JCM 4362</strain>
    </source>
</reference>